<evidence type="ECO:0000313" key="2">
    <source>
        <dbReference type="Proteomes" id="UP001500503"/>
    </source>
</evidence>
<proteinExistence type="predicted"/>
<sequence length="68" mass="7271">MSSRMRRGAASGSGDWLLMFLRARDSPPGRRFGTATGPGEWLLVFLEAARPPGRFVAAGLEPVRAKGA</sequence>
<reference evidence="2" key="1">
    <citation type="journal article" date="2019" name="Int. J. Syst. Evol. Microbiol.">
        <title>The Global Catalogue of Microorganisms (GCM) 10K type strain sequencing project: providing services to taxonomists for standard genome sequencing and annotation.</title>
        <authorList>
            <consortium name="The Broad Institute Genomics Platform"/>
            <consortium name="The Broad Institute Genome Sequencing Center for Infectious Disease"/>
            <person name="Wu L."/>
            <person name="Ma J."/>
        </authorList>
    </citation>
    <scope>NUCLEOTIDE SEQUENCE [LARGE SCALE GENOMIC DNA]</scope>
    <source>
        <strain evidence="2">JCM 17933</strain>
    </source>
</reference>
<dbReference type="Proteomes" id="UP001500503">
    <property type="component" value="Unassembled WGS sequence"/>
</dbReference>
<organism evidence="1 2">
    <name type="scientific">Actinoallomurus oryzae</name>
    <dbReference type="NCBI Taxonomy" id="502180"/>
    <lineage>
        <taxon>Bacteria</taxon>
        <taxon>Bacillati</taxon>
        <taxon>Actinomycetota</taxon>
        <taxon>Actinomycetes</taxon>
        <taxon>Streptosporangiales</taxon>
        <taxon>Thermomonosporaceae</taxon>
        <taxon>Actinoallomurus</taxon>
    </lineage>
</organism>
<name>A0ABP8R8W8_9ACTN</name>
<dbReference type="EMBL" id="BAABHF010000069">
    <property type="protein sequence ID" value="GAA4521465.1"/>
    <property type="molecule type" value="Genomic_DNA"/>
</dbReference>
<evidence type="ECO:0000313" key="1">
    <source>
        <dbReference type="EMBL" id="GAA4521465.1"/>
    </source>
</evidence>
<protein>
    <submittedName>
        <fullName evidence="1">Uncharacterized protein</fullName>
    </submittedName>
</protein>
<keyword evidence="2" id="KW-1185">Reference proteome</keyword>
<accession>A0ABP8R8W8</accession>
<gene>
    <name evidence="1" type="ORF">GCM10023191_100020</name>
</gene>
<dbReference type="RefSeq" id="WP_345475712.1">
    <property type="nucleotide sequence ID" value="NZ_BAABHF010000069.1"/>
</dbReference>
<comment type="caution">
    <text evidence="1">The sequence shown here is derived from an EMBL/GenBank/DDBJ whole genome shotgun (WGS) entry which is preliminary data.</text>
</comment>